<dbReference type="NCBIfam" id="TIGR02453">
    <property type="entry name" value="TIGR02453 family protein"/>
    <property type="match status" value="1"/>
</dbReference>
<accession>A0A318XMK7</accession>
<dbReference type="EMBL" id="QKMR01000004">
    <property type="protein sequence ID" value="PYG89092.1"/>
    <property type="molecule type" value="Genomic_DNA"/>
</dbReference>
<gene>
    <name evidence="1" type="ORF">LY28_00914</name>
</gene>
<dbReference type="PIRSF" id="PIRSF028451">
    <property type="entry name" value="UCP028451"/>
    <property type="match status" value="1"/>
</dbReference>
<dbReference type="RefSeq" id="WP_110460984.1">
    <property type="nucleotide sequence ID" value="NZ_QKMR01000004.1"/>
</dbReference>
<organism evidence="1 2">
    <name type="scientific">Ruminiclostridium sufflavum DSM 19573</name>
    <dbReference type="NCBI Taxonomy" id="1121337"/>
    <lineage>
        <taxon>Bacteria</taxon>
        <taxon>Bacillati</taxon>
        <taxon>Bacillota</taxon>
        <taxon>Clostridia</taxon>
        <taxon>Eubacteriales</taxon>
        <taxon>Oscillospiraceae</taxon>
        <taxon>Ruminiclostridium</taxon>
    </lineage>
</organism>
<dbReference type="AlphaFoldDB" id="A0A318XMK7"/>
<dbReference type="InterPro" id="IPR015996">
    <property type="entry name" value="UCP028451"/>
</dbReference>
<evidence type="ECO:0000313" key="1">
    <source>
        <dbReference type="EMBL" id="PYG89092.1"/>
    </source>
</evidence>
<sequence>MSFSGFNSDVLKFLFENKMRNNKEWYDSHKDIYKEKVYNPFVQLITEVAPTIAEIDSQLITIPSKILSRVRRDTRFTKDKTMYRDNVWFVFLRDKSAVSTSPCYWFELNQKGSSYGIGYYGAQTSSMSNMRDMITNSHPLFLKALKYYESQKQFVLGGEMYKRSKFPSQPENLRAWLDRKNIYFECVQNDFELAFSKELPEVLIKGFKELKPIYDFLCMVEAYGNS</sequence>
<dbReference type="PANTHER" id="PTHR36452">
    <property type="entry name" value="CHROMOSOME 12, WHOLE GENOME SHOTGUN SEQUENCE"/>
    <property type="match status" value="1"/>
</dbReference>
<dbReference type="InterPro" id="IPR012808">
    <property type="entry name" value="CHP02453"/>
</dbReference>
<dbReference type="Pfam" id="PF09365">
    <property type="entry name" value="DUF2461"/>
    <property type="match status" value="1"/>
</dbReference>
<dbReference type="OrthoDB" id="9794241at2"/>
<reference evidence="1 2" key="1">
    <citation type="submission" date="2018-06" db="EMBL/GenBank/DDBJ databases">
        <title>Genomic Encyclopedia of Type Strains, Phase I: the one thousand microbial genomes (KMG-I) project.</title>
        <authorList>
            <person name="Kyrpides N."/>
        </authorList>
    </citation>
    <scope>NUCLEOTIDE SEQUENCE [LARGE SCALE GENOMIC DNA]</scope>
    <source>
        <strain evidence="1 2">DSM 19573</strain>
    </source>
</reference>
<evidence type="ECO:0000313" key="2">
    <source>
        <dbReference type="Proteomes" id="UP000248132"/>
    </source>
</evidence>
<dbReference type="PANTHER" id="PTHR36452:SF1">
    <property type="entry name" value="DUF2461 DOMAIN-CONTAINING PROTEIN"/>
    <property type="match status" value="1"/>
</dbReference>
<keyword evidence="2" id="KW-1185">Reference proteome</keyword>
<proteinExistence type="predicted"/>
<name>A0A318XMK7_9FIRM</name>
<comment type="caution">
    <text evidence="1">The sequence shown here is derived from an EMBL/GenBank/DDBJ whole genome shotgun (WGS) entry which is preliminary data.</text>
</comment>
<protein>
    <submittedName>
        <fullName evidence="1">Uncharacterized protein (TIGR02453 family)</fullName>
    </submittedName>
</protein>
<dbReference type="Proteomes" id="UP000248132">
    <property type="component" value="Unassembled WGS sequence"/>
</dbReference>